<reference evidence="4" key="1">
    <citation type="submission" date="2007-10" db="EMBL/GenBank/DDBJ databases">
        <title>Complete sequence of chromosome of Desulforudis audaxviator MP104C.</title>
        <authorList>
            <person name="Copeland A."/>
            <person name="Lucas S."/>
            <person name="Lapidus A."/>
            <person name="Barry K."/>
            <person name="Glavina del Rio T."/>
            <person name="Dalin E."/>
            <person name="Tice H."/>
            <person name="Bruce D."/>
            <person name="Pitluck S."/>
            <person name="Lowry S.R."/>
            <person name="Larimer F."/>
            <person name="Land M.L."/>
            <person name="Hauser L."/>
            <person name="Kyrpides N."/>
            <person name="Ivanova N.N."/>
            <person name="Richardson P."/>
        </authorList>
    </citation>
    <scope>NUCLEOTIDE SEQUENCE [LARGE SCALE GENOMIC DNA]</scope>
    <source>
        <strain evidence="4">MP104C</strain>
    </source>
</reference>
<dbReference type="PANTHER" id="PTHR43018">
    <property type="entry name" value="PHOSPHO-2-DEHYDRO-3-DEOXYHEPTONATE ALDOLASE"/>
    <property type="match status" value="1"/>
</dbReference>
<protein>
    <submittedName>
        <fullName evidence="3">Phospho-2-dehydro-3-deoxyheptonate aldolase</fullName>
    </submittedName>
</protein>
<dbReference type="NCBIfam" id="TIGR01361">
    <property type="entry name" value="DAHP_synth_Bsub"/>
    <property type="match status" value="1"/>
</dbReference>
<proteinExistence type="predicted"/>
<dbReference type="eggNOG" id="COG2876">
    <property type="taxonomic scope" value="Bacteria"/>
</dbReference>
<gene>
    <name evidence="3" type="ordered locus">Daud_1905</name>
</gene>
<dbReference type="GO" id="GO:0009073">
    <property type="term" value="P:aromatic amino acid family biosynthetic process"/>
    <property type="evidence" value="ECO:0007669"/>
    <property type="project" value="InterPro"/>
</dbReference>
<dbReference type="InterPro" id="IPR006268">
    <property type="entry name" value="DAHP_syn_2"/>
</dbReference>
<dbReference type="NCBIfam" id="NF009239">
    <property type="entry name" value="PRK12595.1"/>
    <property type="match status" value="1"/>
</dbReference>
<dbReference type="EMBL" id="CP000860">
    <property type="protein sequence ID" value="ACA60398.1"/>
    <property type="molecule type" value="Genomic_DNA"/>
</dbReference>
<dbReference type="Proteomes" id="UP000008544">
    <property type="component" value="Chromosome"/>
</dbReference>
<keyword evidence="4" id="KW-1185">Reference proteome</keyword>
<dbReference type="PANTHER" id="PTHR43018:SF1">
    <property type="entry name" value="PROTEIN AROA(G)"/>
    <property type="match status" value="1"/>
</dbReference>
<name>B1I5V0_DESAP</name>
<dbReference type="HOGENOM" id="CLU_062599_1_1_9"/>
<dbReference type="NCBIfam" id="NF006421">
    <property type="entry name" value="PRK08673.1"/>
    <property type="match status" value="1"/>
</dbReference>
<organism evidence="3 4">
    <name type="scientific">Desulforudis audaxviator (strain MP104C)</name>
    <dbReference type="NCBI Taxonomy" id="477974"/>
    <lineage>
        <taxon>Bacteria</taxon>
        <taxon>Bacillati</taxon>
        <taxon>Bacillota</taxon>
        <taxon>Clostridia</taxon>
        <taxon>Thermoanaerobacterales</taxon>
        <taxon>Candidatus Desulforudaceae</taxon>
        <taxon>Candidatus Desulforudis</taxon>
    </lineage>
</organism>
<evidence type="ECO:0000313" key="3">
    <source>
        <dbReference type="EMBL" id="ACA60398.1"/>
    </source>
</evidence>
<dbReference type="KEGG" id="dau:Daud_1905"/>
<dbReference type="STRING" id="477974.Daud_1905"/>
<dbReference type="SUPFAM" id="SSF51569">
    <property type="entry name" value="Aldolase"/>
    <property type="match status" value="1"/>
</dbReference>
<dbReference type="InterPro" id="IPR052899">
    <property type="entry name" value="Class-I_DAHP_synthase"/>
</dbReference>
<evidence type="ECO:0000256" key="1">
    <source>
        <dbReference type="ARBA" id="ARBA00022679"/>
    </source>
</evidence>
<dbReference type="InterPro" id="IPR013785">
    <property type="entry name" value="Aldolase_TIM"/>
</dbReference>
<dbReference type="Pfam" id="PF00793">
    <property type="entry name" value="DAHP_synth_1"/>
    <property type="match status" value="1"/>
</dbReference>
<dbReference type="InterPro" id="IPR006218">
    <property type="entry name" value="DAHP1/KDSA"/>
</dbReference>
<dbReference type="GO" id="GO:0016740">
    <property type="term" value="F:transferase activity"/>
    <property type="evidence" value="ECO:0007669"/>
    <property type="project" value="UniProtKB-KW"/>
</dbReference>
<keyword evidence="1" id="KW-0808">Transferase</keyword>
<reference evidence="3 4" key="2">
    <citation type="journal article" date="2008" name="Science">
        <title>Environmental genomics reveals a single-species ecosystem deep within Earth.</title>
        <authorList>
            <person name="Chivian D."/>
            <person name="Brodie E.L."/>
            <person name="Alm E.J."/>
            <person name="Culley D.E."/>
            <person name="Dehal P.S."/>
            <person name="Desantis T.Z."/>
            <person name="Gihring T.M."/>
            <person name="Lapidus A."/>
            <person name="Lin L.H."/>
            <person name="Lowry S.R."/>
            <person name="Moser D.P."/>
            <person name="Richardson P.M."/>
            <person name="Southam G."/>
            <person name="Wanger G."/>
            <person name="Pratt L.M."/>
            <person name="Andersen G.L."/>
            <person name="Hazen T.C."/>
            <person name="Brockman F.J."/>
            <person name="Arkin A.P."/>
            <person name="Onstott T.C."/>
        </authorList>
    </citation>
    <scope>NUCLEOTIDE SEQUENCE [LARGE SCALE GENOMIC DNA]</scope>
    <source>
        <strain evidence="3 4">MP104C</strain>
    </source>
</reference>
<dbReference type="Gene3D" id="3.20.20.70">
    <property type="entry name" value="Aldolase class I"/>
    <property type="match status" value="1"/>
</dbReference>
<sequence>MVPRKPGFRPGRRPGFFILNTKGMLEMMGMELVEPQAVPGAVRACAAGRPYRLAGRGHGGANTVVRVGRAEFGSGAVNVIAGPCAVESREQMTAAARAAAGSGAKVLRGGAYKPRTSPYSFQGLEREGLELLAEAAAAAGLASVTEVIDEESLAAAVEYVDMLQVGSRNMQNFHLLRAVGRANKPVLLKRGFSATIEEWLMAAEYILAGGNTQVVLCERGIRTFETYTRNTLDLSAVSLVKKLSHLPVIVDPSHATGRAELVAPMSLAAVAAGADGIIVEMHPEPEKALCDGKQSLDPAAFDRLMREVDIIARALNRGVVD</sequence>
<dbReference type="AlphaFoldDB" id="B1I5V0"/>
<evidence type="ECO:0000313" key="4">
    <source>
        <dbReference type="Proteomes" id="UP000008544"/>
    </source>
</evidence>
<evidence type="ECO:0000259" key="2">
    <source>
        <dbReference type="Pfam" id="PF00793"/>
    </source>
</evidence>
<feature type="domain" description="DAHP synthetase I/KDSA" evidence="2">
    <location>
        <begin position="73"/>
        <end position="308"/>
    </location>
</feature>
<accession>B1I5V0</accession>
<dbReference type="GO" id="GO:0016832">
    <property type="term" value="F:aldehyde-lyase activity"/>
    <property type="evidence" value="ECO:0007669"/>
    <property type="project" value="InterPro"/>
</dbReference>